<dbReference type="InterPro" id="IPR011051">
    <property type="entry name" value="RmlC_Cupin_sf"/>
</dbReference>
<dbReference type="SUPFAM" id="SSF51182">
    <property type="entry name" value="RmlC-like cupins"/>
    <property type="match status" value="1"/>
</dbReference>
<comment type="caution">
    <text evidence="1">The sequence shown here is derived from an EMBL/GenBank/DDBJ whole genome shotgun (WGS) entry which is preliminary data.</text>
</comment>
<dbReference type="AlphaFoldDB" id="A0A7W8DRF4"/>
<name>A0A7W8DRF4_9BACT</name>
<evidence type="ECO:0000313" key="1">
    <source>
        <dbReference type="EMBL" id="MBB5039377.1"/>
    </source>
</evidence>
<dbReference type="EMBL" id="JACHIF010000008">
    <property type="protein sequence ID" value="MBB5039377.1"/>
    <property type="molecule type" value="Genomic_DNA"/>
</dbReference>
<dbReference type="Proteomes" id="UP000534294">
    <property type="component" value="Unassembled WGS sequence"/>
</dbReference>
<gene>
    <name evidence="1" type="ORF">HNQ64_003649</name>
</gene>
<evidence type="ECO:0000313" key="2">
    <source>
        <dbReference type="Proteomes" id="UP000534294"/>
    </source>
</evidence>
<reference evidence="1 2" key="1">
    <citation type="submission" date="2020-08" db="EMBL/GenBank/DDBJ databases">
        <title>Genomic Encyclopedia of Type Strains, Phase IV (KMG-IV): sequencing the most valuable type-strain genomes for metagenomic binning, comparative biology and taxonomic classification.</title>
        <authorList>
            <person name="Goeker M."/>
        </authorList>
    </citation>
    <scope>NUCLEOTIDE SEQUENCE [LARGE SCALE GENOMIC DNA]</scope>
    <source>
        <strain evidence="1 2">DSM 12251</strain>
    </source>
</reference>
<proteinExistence type="predicted"/>
<accession>A0A7W8DRF4</accession>
<keyword evidence="2" id="KW-1185">Reference proteome</keyword>
<sequence>MFPDTFEWFLSEWMPWWMGGPMNDFFKDMGQAVLKRWKLANFSLEKFPGIAQAVLDERPPAQHVDLPALMREFLLNDEQPLQTQSGFGQPELVAYEHPRFYIQLLFWMDGTTDIHQHEFSGAFHVMHGSSIHAHYEFEKNHAITPHLQMGQVRMKNIELLETGRTVPIISGHRCIHSLFHLDTPSVTVVVRTQNDPGTGPQFNYLPPHVALDPMFSDFLTMRRKQLLDVLEQTEDPEYADFVIEMISDLDFERGFYILQHCMGALANLGEWGTALSVFETKHGELAQGVAATLEECVHRDAIKGMRSSIGEPEHRFFLALLMNVTNRADLLALVAQRFPNVTPTDTVLRWADELMDTSDDGCAILDAQFPESLDIAIEDQEELFLASLKHLMLGQKKAPASLKPLAATGLKQVKAALAASSLRVLVD</sequence>
<organism evidence="1 2">
    <name type="scientific">Prosthecobacter dejongeii</name>
    <dbReference type="NCBI Taxonomy" id="48465"/>
    <lineage>
        <taxon>Bacteria</taxon>
        <taxon>Pseudomonadati</taxon>
        <taxon>Verrucomicrobiota</taxon>
        <taxon>Verrucomicrobiia</taxon>
        <taxon>Verrucomicrobiales</taxon>
        <taxon>Verrucomicrobiaceae</taxon>
        <taxon>Prosthecobacter</taxon>
    </lineage>
</organism>
<protein>
    <submittedName>
        <fullName evidence="1">Putative metal-dependent enzyme (Double-stranded beta helix superfamily)</fullName>
    </submittedName>
</protein>